<protein>
    <submittedName>
        <fullName evidence="1">Uncharacterized protein</fullName>
    </submittedName>
</protein>
<sequence length="652" mass="70356">MSPASKSKSKDKKAGKETSKASLKSSGSAIAGSSIPASAYNPISGTFHTFESVPSSSGSPLHSNGRFRNIDETDEHVGGSHVLGFEYDSISNNGSWSGESEDHKEKTSNPFRQEIIPGADNDKREKIRQKNEKKHQRQKERRAQELQERCSGYLMSRKLEALAQQLVAMGFSHDRATMALIMNEGKVEQSVAWLFEGGEEADKNKDPNPGGGNLKIDISEELARIEDMEMRYRCTKQEVQRAVVAAEGNLEKAAETLKAMKEEPPSAPSKPEETGDSPTSDSGMHSISSSRNLEVRSQLKSNPPPTIQQRRDEKDFNYTKAAVTAGVSSQSNSKSVPALKRIEPKLEWAKPQKPVVPAEKRWTTAGSNSSGSSSLTSPLQASAPPAKAETRYIPVGIEIKNLPSTVREPIIMMQRPQSLSAKHVPATSMSSSPPTTAVSWYPTNSVENMKSNGFMSHIPSTSHSTSTINSNQMYHQLHYPQQQQYFIPNSSPEESTGNIYGNTSWSRAGSVPTISAASSLGLFSGLGSTGTSGSSSPVDWSTAGSLAQFDYTNIDWSLNRGLSSPSPSGLWPGTTTSVKNSRIYNPNTNPASVKSTLRLTPANANGVPIPGLKDGVVSNGDSSAAGSREWTSPFEGKDLFSLPRQFVSSPSL</sequence>
<keyword evidence="2" id="KW-1185">Reference proteome</keyword>
<evidence type="ECO:0000313" key="2">
    <source>
        <dbReference type="Proteomes" id="UP001163603"/>
    </source>
</evidence>
<gene>
    <name evidence="1" type="ORF">Pint_31577</name>
</gene>
<organism evidence="1 2">
    <name type="scientific">Pistacia integerrima</name>
    <dbReference type="NCBI Taxonomy" id="434235"/>
    <lineage>
        <taxon>Eukaryota</taxon>
        <taxon>Viridiplantae</taxon>
        <taxon>Streptophyta</taxon>
        <taxon>Embryophyta</taxon>
        <taxon>Tracheophyta</taxon>
        <taxon>Spermatophyta</taxon>
        <taxon>Magnoliopsida</taxon>
        <taxon>eudicotyledons</taxon>
        <taxon>Gunneridae</taxon>
        <taxon>Pentapetalae</taxon>
        <taxon>rosids</taxon>
        <taxon>malvids</taxon>
        <taxon>Sapindales</taxon>
        <taxon>Anacardiaceae</taxon>
        <taxon>Pistacia</taxon>
    </lineage>
</organism>
<proteinExistence type="predicted"/>
<name>A0ACC0XMS1_9ROSI</name>
<comment type="caution">
    <text evidence="1">The sequence shown here is derived from an EMBL/GenBank/DDBJ whole genome shotgun (WGS) entry which is preliminary data.</text>
</comment>
<dbReference type="EMBL" id="CM047746">
    <property type="protein sequence ID" value="KAJ0020268.1"/>
    <property type="molecule type" value="Genomic_DNA"/>
</dbReference>
<accession>A0ACC0XMS1</accession>
<dbReference type="Proteomes" id="UP001163603">
    <property type="component" value="Chromosome 11"/>
</dbReference>
<reference evidence="2" key="1">
    <citation type="journal article" date="2023" name="G3 (Bethesda)">
        <title>Genome assembly and association tests identify interacting loci associated with vigor, precocity, and sex in interspecific pistachio rootstocks.</title>
        <authorList>
            <person name="Palmer W."/>
            <person name="Jacygrad E."/>
            <person name="Sagayaradj S."/>
            <person name="Cavanaugh K."/>
            <person name="Han R."/>
            <person name="Bertier L."/>
            <person name="Beede B."/>
            <person name="Kafkas S."/>
            <person name="Golino D."/>
            <person name="Preece J."/>
            <person name="Michelmore R."/>
        </authorList>
    </citation>
    <scope>NUCLEOTIDE SEQUENCE [LARGE SCALE GENOMIC DNA]</scope>
</reference>
<evidence type="ECO:0000313" key="1">
    <source>
        <dbReference type="EMBL" id="KAJ0020268.1"/>
    </source>
</evidence>